<reference evidence="3" key="1">
    <citation type="journal article" date="2020" name="ISME J.">
        <title>Gammaproteobacteria mediating utilization of methyl-, sulfur- and petroleum organic compounds in deep ocean hydrothermal plumes.</title>
        <authorList>
            <person name="Zhou Z."/>
            <person name="Liu Y."/>
            <person name="Pan J."/>
            <person name="Cron B.R."/>
            <person name="Toner B.M."/>
            <person name="Anantharaman K."/>
            <person name="Breier J.A."/>
            <person name="Dick G.J."/>
            <person name="Li M."/>
        </authorList>
    </citation>
    <scope>NUCLEOTIDE SEQUENCE</scope>
    <source>
        <strain evidence="3">SZUA-1453</strain>
    </source>
</reference>
<proteinExistence type="predicted"/>
<gene>
    <name evidence="3" type="ORF">EYH15_03745</name>
</gene>
<dbReference type="AlphaFoldDB" id="A0A832ZBA0"/>
<comment type="caution">
    <text evidence="3">The sequence shown here is derived from an EMBL/GenBank/DDBJ whole genome shotgun (WGS) entry which is preliminary data.</text>
</comment>
<evidence type="ECO:0000259" key="2">
    <source>
        <dbReference type="Pfam" id="PF23100"/>
    </source>
</evidence>
<name>A0A832ZBA0_9EURY</name>
<evidence type="ECO:0000313" key="4">
    <source>
        <dbReference type="Proteomes" id="UP000643554"/>
    </source>
</evidence>
<dbReference type="InterPro" id="IPR056731">
    <property type="entry name" value="DUF2096_N"/>
</dbReference>
<dbReference type="PIRSF" id="PIRSF037052">
    <property type="entry name" value="UCP037052"/>
    <property type="match status" value="1"/>
</dbReference>
<organism evidence="3 4">
    <name type="scientific">Methanothermococcus okinawensis</name>
    <dbReference type="NCBI Taxonomy" id="155863"/>
    <lineage>
        <taxon>Archaea</taxon>
        <taxon>Methanobacteriati</taxon>
        <taxon>Methanobacteriota</taxon>
        <taxon>Methanomada group</taxon>
        <taxon>Methanococci</taxon>
        <taxon>Methanococcales</taxon>
        <taxon>Methanococcaceae</taxon>
        <taxon>Methanothermococcus</taxon>
    </lineage>
</organism>
<dbReference type="Pfam" id="PF23100">
    <property type="entry name" value="DUF2096_N"/>
    <property type="match status" value="1"/>
</dbReference>
<sequence>MNIEKSAHGIDKQWVVLNDLASLLLRQGKDVPEEVFSRLRVAKGIISYYLLDEHAPFSILLKANNELSKVQSILFPLCERDVAEEYLEKLNKAITGELDVDFPLDRNFFDREIRKRDNIQSIRIRLDGELPPEILSKLSEGYGVIFQYSEELDNCIVIQGEENRVKNALKNFSTLWRFLKDSD</sequence>
<dbReference type="InterPro" id="IPR056730">
    <property type="entry name" value="DUF2096_C"/>
</dbReference>
<evidence type="ECO:0000259" key="1">
    <source>
        <dbReference type="Pfam" id="PF09869"/>
    </source>
</evidence>
<protein>
    <submittedName>
        <fullName evidence="3">DUF2096 domain-containing protein</fullName>
    </submittedName>
</protein>
<dbReference type="Proteomes" id="UP000643554">
    <property type="component" value="Unassembled WGS sequence"/>
</dbReference>
<dbReference type="Pfam" id="PF09869">
    <property type="entry name" value="KH_DUF2096_C"/>
    <property type="match status" value="1"/>
</dbReference>
<evidence type="ECO:0000313" key="3">
    <source>
        <dbReference type="EMBL" id="HIP84580.1"/>
    </source>
</evidence>
<accession>A0A832ZBA0</accession>
<feature type="domain" description="DUF2096" evidence="1">
    <location>
        <begin position="120"/>
        <end position="178"/>
    </location>
</feature>
<dbReference type="InterPro" id="IPR017098">
    <property type="entry name" value="UCP037052"/>
</dbReference>
<feature type="domain" description="DUF2096" evidence="2">
    <location>
        <begin position="10"/>
        <end position="99"/>
    </location>
</feature>
<dbReference type="EMBL" id="DQUI01000065">
    <property type="protein sequence ID" value="HIP84580.1"/>
    <property type="molecule type" value="Genomic_DNA"/>
</dbReference>